<feature type="transmembrane region" description="Helical" evidence="8">
    <location>
        <begin position="195"/>
        <end position="213"/>
    </location>
</feature>
<evidence type="ECO:0000256" key="3">
    <source>
        <dbReference type="ARBA" id="ARBA00022448"/>
    </source>
</evidence>
<feature type="transmembrane region" description="Helical" evidence="8">
    <location>
        <begin position="131"/>
        <end position="152"/>
    </location>
</feature>
<dbReference type="InterPro" id="IPR027470">
    <property type="entry name" value="Cation_efflux_CTD"/>
</dbReference>
<evidence type="ECO:0000259" key="10">
    <source>
        <dbReference type="Pfam" id="PF16916"/>
    </source>
</evidence>
<dbReference type="PANTHER" id="PTHR11562:SF17">
    <property type="entry name" value="RE54080P-RELATED"/>
    <property type="match status" value="1"/>
</dbReference>
<reference evidence="11" key="1">
    <citation type="submission" date="2021-01" db="EMBL/GenBank/DDBJ databases">
        <title>Whole genome shotgun sequence of Planobispora rosea NBRC 15558.</title>
        <authorList>
            <person name="Komaki H."/>
            <person name="Tamura T."/>
        </authorList>
    </citation>
    <scope>NUCLEOTIDE SEQUENCE</scope>
    <source>
        <strain evidence="11">NBRC 15558</strain>
    </source>
</reference>
<name>A0A8J3RU78_PLARO</name>
<dbReference type="AlphaFoldDB" id="A0A8J3RU78"/>
<dbReference type="GO" id="GO:0005385">
    <property type="term" value="F:zinc ion transmembrane transporter activity"/>
    <property type="evidence" value="ECO:0007669"/>
    <property type="project" value="TreeGrafter"/>
</dbReference>
<dbReference type="GO" id="GO:0005886">
    <property type="term" value="C:plasma membrane"/>
    <property type="evidence" value="ECO:0007669"/>
    <property type="project" value="TreeGrafter"/>
</dbReference>
<evidence type="ECO:0000256" key="5">
    <source>
        <dbReference type="ARBA" id="ARBA00022989"/>
    </source>
</evidence>
<comment type="similarity">
    <text evidence="2">Belongs to the cation diffusion facilitator (CDF) transporter (TC 2.A.4) family. SLC30A subfamily.</text>
</comment>
<keyword evidence="7 8" id="KW-0472">Membrane</keyword>
<dbReference type="Gene3D" id="1.20.1510.10">
    <property type="entry name" value="Cation efflux protein transmembrane domain"/>
    <property type="match status" value="1"/>
</dbReference>
<accession>A0A8J3RU78</accession>
<evidence type="ECO:0000256" key="4">
    <source>
        <dbReference type="ARBA" id="ARBA00022692"/>
    </source>
</evidence>
<feature type="transmembrane region" description="Helical" evidence="8">
    <location>
        <begin position="29"/>
        <end position="55"/>
    </location>
</feature>
<sequence length="319" mass="33147">MGHGHGHGHGTGLGGHHGAGRTARADRRYLAGALALLVVFMVAEVVIGIIANSIALISDAGHMLTDAASIVLALIAMGMAARPARGAYTFGYKRAEILSAAINGLTFVLLVVYFVYEGIRRLVEPPEVEGVLVFGTALAGIAVNAAAAWLIARADRSSLNVEGAFQHILNDMYAFIATAIAGAVVWLTGWGRADAIAALVVAALMAKAAYGLLRDAGRILFEAAPAGLDPLEIGAAITGHPEVTAVEDLHVWTVTSGFPALSAHVVVEPGGDCHRIRREVAALLHERFHIDHTTLQVDHVSSVSSASGEPGSACRITVA</sequence>
<dbReference type="EMBL" id="BOOI01000011">
    <property type="protein sequence ID" value="GIH83126.1"/>
    <property type="molecule type" value="Genomic_DNA"/>
</dbReference>
<dbReference type="InterPro" id="IPR058533">
    <property type="entry name" value="Cation_efflux_TM"/>
</dbReference>
<dbReference type="SUPFAM" id="SSF160240">
    <property type="entry name" value="Cation efflux protein cytoplasmic domain-like"/>
    <property type="match status" value="1"/>
</dbReference>
<dbReference type="Pfam" id="PF16916">
    <property type="entry name" value="ZT_dimer"/>
    <property type="match status" value="1"/>
</dbReference>
<evidence type="ECO:0000313" key="11">
    <source>
        <dbReference type="EMBL" id="GIH83126.1"/>
    </source>
</evidence>
<evidence type="ECO:0000256" key="1">
    <source>
        <dbReference type="ARBA" id="ARBA00004141"/>
    </source>
</evidence>
<dbReference type="Proteomes" id="UP000655044">
    <property type="component" value="Unassembled WGS sequence"/>
</dbReference>
<keyword evidence="4 8" id="KW-0812">Transmembrane</keyword>
<dbReference type="InterPro" id="IPR036837">
    <property type="entry name" value="Cation_efflux_CTD_sf"/>
</dbReference>
<feature type="transmembrane region" description="Helical" evidence="8">
    <location>
        <begin position="67"/>
        <end position="85"/>
    </location>
</feature>
<proteinExistence type="inferred from homology"/>
<dbReference type="Pfam" id="PF01545">
    <property type="entry name" value="Cation_efflux"/>
    <property type="match status" value="1"/>
</dbReference>
<evidence type="ECO:0000313" key="12">
    <source>
        <dbReference type="Proteomes" id="UP000655044"/>
    </source>
</evidence>
<dbReference type="InterPro" id="IPR050681">
    <property type="entry name" value="CDF/SLC30A"/>
</dbReference>
<dbReference type="NCBIfam" id="TIGR01297">
    <property type="entry name" value="CDF"/>
    <property type="match status" value="1"/>
</dbReference>
<feature type="transmembrane region" description="Helical" evidence="8">
    <location>
        <begin position="97"/>
        <end position="116"/>
    </location>
</feature>
<evidence type="ECO:0000256" key="6">
    <source>
        <dbReference type="ARBA" id="ARBA00023065"/>
    </source>
</evidence>
<evidence type="ECO:0000256" key="8">
    <source>
        <dbReference type="SAM" id="Phobius"/>
    </source>
</evidence>
<evidence type="ECO:0000259" key="9">
    <source>
        <dbReference type="Pfam" id="PF01545"/>
    </source>
</evidence>
<keyword evidence="5 8" id="KW-1133">Transmembrane helix</keyword>
<protein>
    <submittedName>
        <fullName evidence="11">Putative cation transporter</fullName>
    </submittedName>
</protein>
<comment type="subcellular location">
    <subcellularLocation>
        <location evidence="1">Membrane</location>
        <topology evidence="1">Multi-pass membrane protein</topology>
    </subcellularLocation>
</comment>
<keyword evidence="3" id="KW-0813">Transport</keyword>
<organism evidence="11 12">
    <name type="scientific">Planobispora rosea</name>
    <dbReference type="NCBI Taxonomy" id="35762"/>
    <lineage>
        <taxon>Bacteria</taxon>
        <taxon>Bacillati</taxon>
        <taxon>Actinomycetota</taxon>
        <taxon>Actinomycetes</taxon>
        <taxon>Streptosporangiales</taxon>
        <taxon>Streptosporangiaceae</taxon>
        <taxon>Planobispora</taxon>
    </lineage>
</organism>
<dbReference type="InterPro" id="IPR002524">
    <property type="entry name" value="Cation_efflux"/>
</dbReference>
<keyword evidence="12" id="KW-1185">Reference proteome</keyword>
<gene>
    <name evidence="11" type="ORF">Pro02_15340</name>
</gene>
<feature type="domain" description="Cation efflux protein transmembrane" evidence="9">
    <location>
        <begin position="33"/>
        <end position="220"/>
    </location>
</feature>
<keyword evidence="6" id="KW-0406">Ion transport</keyword>
<evidence type="ECO:0000256" key="7">
    <source>
        <dbReference type="ARBA" id="ARBA00023136"/>
    </source>
</evidence>
<dbReference type="PANTHER" id="PTHR11562">
    <property type="entry name" value="CATION EFFLUX PROTEIN/ ZINC TRANSPORTER"/>
    <property type="match status" value="1"/>
</dbReference>
<feature type="domain" description="Cation efflux protein cytoplasmic" evidence="10">
    <location>
        <begin position="232"/>
        <end position="299"/>
    </location>
</feature>
<dbReference type="SUPFAM" id="SSF161111">
    <property type="entry name" value="Cation efflux protein transmembrane domain-like"/>
    <property type="match status" value="1"/>
</dbReference>
<evidence type="ECO:0000256" key="2">
    <source>
        <dbReference type="ARBA" id="ARBA00008873"/>
    </source>
</evidence>
<feature type="transmembrane region" description="Helical" evidence="8">
    <location>
        <begin position="172"/>
        <end position="189"/>
    </location>
</feature>
<dbReference type="InterPro" id="IPR027469">
    <property type="entry name" value="Cation_efflux_TMD_sf"/>
</dbReference>
<dbReference type="RefSeq" id="WP_189241733.1">
    <property type="nucleotide sequence ID" value="NZ_BMQP01000003.1"/>
</dbReference>
<comment type="caution">
    <text evidence="11">The sequence shown here is derived from an EMBL/GenBank/DDBJ whole genome shotgun (WGS) entry which is preliminary data.</text>
</comment>